<accession>A0A371WY56</accession>
<evidence type="ECO:0000313" key="1">
    <source>
        <dbReference type="EMBL" id="RFC61911.1"/>
    </source>
</evidence>
<proteinExistence type="predicted"/>
<gene>
    <name evidence="1" type="ORF">DYI37_18760</name>
</gene>
<comment type="caution">
    <text evidence="1">The sequence shown here is derived from an EMBL/GenBank/DDBJ whole genome shotgun (WGS) entry which is preliminary data.</text>
</comment>
<dbReference type="EMBL" id="QURL01000012">
    <property type="protein sequence ID" value="RFC61911.1"/>
    <property type="molecule type" value="Genomic_DNA"/>
</dbReference>
<reference evidence="1 2" key="1">
    <citation type="submission" date="2018-08" db="EMBL/GenBank/DDBJ databases">
        <title>Fulvimarina sp. 85, whole genome shotgun sequence.</title>
        <authorList>
            <person name="Tuo L."/>
        </authorList>
    </citation>
    <scope>NUCLEOTIDE SEQUENCE [LARGE SCALE GENOMIC DNA]</scope>
    <source>
        <strain evidence="1 2">85</strain>
    </source>
</reference>
<keyword evidence="2" id="KW-1185">Reference proteome</keyword>
<name>A0A371WY56_9HYPH</name>
<evidence type="ECO:0000313" key="2">
    <source>
        <dbReference type="Proteomes" id="UP000264310"/>
    </source>
</evidence>
<dbReference type="OrthoDB" id="7866523at2"/>
<sequence length="83" mass="9741">MIVFAYGLSTAAARECVPPEKPFVPSELKAIERYEDLLRDDFESYLTEIAGYIACLDDERRRAFRESRDVTRDYRLFLDLVDQ</sequence>
<dbReference type="Proteomes" id="UP000264310">
    <property type="component" value="Unassembled WGS sequence"/>
</dbReference>
<protein>
    <submittedName>
        <fullName evidence="1">Uncharacterized protein</fullName>
    </submittedName>
</protein>
<dbReference type="AlphaFoldDB" id="A0A371WY56"/>
<organism evidence="1 2">
    <name type="scientific">Fulvimarina endophytica</name>
    <dbReference type="NCBI Taxonomy" id="2293836"/>
    <lineage>
        <taxon>Bacteria</taxon>
        <taxon>Pseudomonadati</taxon>
        <taxon>Pseudomonadota</taxon>
        <taxon>Alphaproteobacteria</taxon>
        <taxon>Hyphomicrobiales</taxon>
        <taxon>Aurantimonadaceae</taxon>
        <taxon>Fulvimarina</taxon>
    </lineage>
</organism>